<dbReference type="InterPro" id="IPR002052">
    <property type="entry name" value="DNA_methylase_N6_adenine_CS"/>
</dbReference>
<dbReference type="InterPro" id="IPR029063">
    <property type="entry name" value="SAM-dependent_MTases_sf"/>
</dbReference>
<gene>
    <name evidence="3" type="ORF">Gxy13693_022_114</name>
</gene>
<name>A0A0D6Q9M6_KOMXY</name>
<organism evidence="3 4">
    <name type="scientific">Komagataeibacter xylinus NBRC 13693</name>
    <dbReference type="NCBI Taxonomy" id="1234668"/>
    <lineage>
        <taxon>Bacteria</taxon>
        <taxon>Pseudomonadati</taxon>
        <taxon>Pseudomonadota</taxon>
        <taxon>Alphaproteobacteria</taxon>
        <taxon>Acetobacterales</taxon>
        <taxon>Acetobacteraceae</taxon>
        <taxon>Komagataeibacter</taxon>
    </lineage>
</organism>
<evidence type="ECO:0000256" key="2">
    <source>
        <dbReference type="ARBA" id="ARBA00022679"/>
    </source>
</evidence>
<dbReference type="AlphaFoldDB" id="A0A0D6Q9M6"/>
<dbReference type="EMBL" id="BANJ01000022">
    <property type="protein sequence ID" value="GAN99511.1"/>
    <property type="molecule type" value="Genomic_DNA"/>
</dbReference>
<dbReference type="PANTHER" id="PTHR43542">
    <property type="entry name" value="METHYLTRANSFERASE"/>
    <property type="match status" value="1"/>
</dbReference>
<dbReference type="PROSITE" id="PS00092">
    <property type="entry name" value="N6_MTASE"/>
    <property type="match status" value="1"/>
</dbReference>
<accession>A0A0D6Q9M6</accession>
<evidence type="ECO:0000256" key="1">
    <source>
        <dbReference type="ARBA" id="ARBA00022603"/>
    </source>
</evidence>
<sequence>MRIIAGDCRGRTLRAPPGQTTRPTADRVRQALFDTLAHAPWAGADTMRGARVMDGFAGTGALGLEALSRGAASAMFVERDRAALRTLRENIETCGMGDRAVIRAQNMLRLPPRGAATPVDMVFLDPPYNQDLPARALAVLDRGGWLHPATLVVVETAAAEPAPVPADRLLLERRHGAACLYAWRHGVDDAA</sequence>
<keyword evidence="1 3" id="KW-0489">Methyltransferase</keyword>
<dbReference type="Pfam" id="PF03602">
    <property type="entry name" value="Cons_hypoth95"/>
    <property type="match status" value="1"/>
</dbReference>
<dbReference type="GO" id="GO:0003676">
    <property type="term" value="F:nucleic acid binding"/>
    <property type="evidence" value="ECO:0007669"/>
    <property type="project" value="InterPro"/>
</dbReference>
<comment type="caution">
    <text evidence="3">The sequence shown here is derived from an EMBL/GenBank/DDBJ whole genome shotgun (WGS) entry which is preliminary data.</text>
</comment>
<dbReference type="SUPFAM" id="SSF53335">
    <property type="entry name" value="S-adenosyl-L-methionine-dependent methyltransferases"/>
    <property type="match status" value="1"/>
</dbReference>
<dbReference type="CDD" id="cd02440">
    <property type="entry name" value="AdoMet_MTases"/>
    <property type="match status" value="1"/>
</dbReference>
<dbReference type="PIRSF" id="PIRSF004553">
    <property type="entry name" value="CHP00095"/>
    <property type="match status" value="1"/>
</dbReference>
<keyword evidence="2" id="KW-0808">Transferase</keyword>
<evidence type="ECO:0000313" key="3">
    <source>
        <dbReference type="EMBL" id="GAN99511.1"/>
    </source>
</evidence>
<dbReference type="PANTHER" id="PTHR43542:SF1">
    <property type="entry name" value="METHYLTRANSFERASE"/>
    <property type="match status" value="1"/>
</dbReference>
<dbReference type="Gene3D" id="3.40.50.150">
    <property type="entry name" value="Vaccinia Virus protein VP39"/>
    <property type="match status" value="1"/>
</dbReference>
<dbReference type="InterPro" id="IPR004398">
    <property type="entry name" value="RNA_MeTrfase_RsmD"/>
</dbReference>
<dbReference type="GO" id="GO:0031167">
    <property type="term" value="P:rRNA methylation"/>
    <property type="evidence" value="ECO:0007669"/>
    <property type="project" value="InterPro"/>
</dbReference>
<dbReference type="GO" id="GO:0008168">
    <property type="term" value="F:methyltransferase activity"/>
    <property type="evidence" value="ECO:0007669"/>
    <property type="project" value="UniProtKB-KW"/>
</dbReference>
<dbReference type="Proteomes" id="UP000032683">
    <property type="component" value="Unassembled WGS sequence"/>
</dbReference>
<reference evidence="3 4" key="1">
    <citation type="submission" date="2012-11" db="EMBL/GenBank/DDBJ databases">
        <title>Whole genome sequence of Gluconacetobacter xylinus NBRC 13693.</title>
        <authorList>
            <person name="Azuma Y."/>
            <person name="Higashiura N."/>
            <person name="Hirakawa H."/>
            <person name="Matsushita K."/>
        </authorList>
    </citation>
    <scope>NUCLEOTIDE SEQUENCE [LARGE SCALE GENOMIC DNA]</scope>
    <source>
        <strain evidence="3 4">NBRC 13693</strain>
    </source>
</reference>
<dbReference type="NCBIfam" id="TIGR00095">
    <property type="entry name" value="16S rRNA (guanine(966)-N(2))-methyltransferase RsmD"/>
    <property type="match status" value="1"/>
</dbReference>
<evidence type="ECO:0000313" key="4">
    <source>
        <dbReference type="Proteomes" id="UP000032683"/>
    </source>
</evidence>
<dbReference type="RefSeq" id="WP_048856102.1">
    <property type="nucleotide sequence ID" value="NZ_BANJ01000022.1"/>
</dbReference>
<proteinExistence type="predicted"/>
<protein>
    <submittedName>
        <fullName evidence="3">N6-adenine-specific methylase</fullName>
    </submittedName>
</protein>